<dbReference type="KEGG" id="ajg:KKR91_01200"/>
<evidence type="ECO:0000313" key="3">
    <source>
        <dbReference type="Proteomes" id="UP000676885"/>
    </source>
</evidence>
<sequence>MFIEGIENGRPVKQLDSVASEERKESELALWDQVWTYPQACAWERERWRWNIVAMWVRTFLTASGPEAKAADKTALHRFGDQLGLTPAGLRENGWAIARDELADRRSDPEPAAPSTGKRERRMRAVGDGDG</sequence>
<evidence type="ECO:0000256" key="1">
    <source>
        <dbReference type="SAM" id="MobiDB-lite"/>
    </source>
</evidence>
<dbReference type="AlphaFoldDB" id="A0A975M5F9"/>
<keyword evidence="3" id="KW-1185">Reference proteome</keyword>
<proteinExistence type="predicted"/>
<accession>A0A975M5F9</accession>
<dbReference type="EMBL" id="CP076022">
    <property type="protein sequence ID" value="QWC10300.1"/>
    <property type="molecule type" value="Genomic_DNA"/>
</dbReference>
<gene>
    <name evidence="2" type="ORF">KKR91_01200</name>
</gene>
<protein>
    <submittedName>
        <fullName evidence="2">Uncharacterized protein</fullName>
    </submittedName>
</protein>
<name>A0A975M5F9_9MICC</name>
<organism evidence="2 3">
    <name type="scientific">Arthrobacter jiangjiafuii</name>
    <dbReference type="NCBI Taxonomy" id="2817475"/>
    <lineage>
        <taxon>Bacteria</taxon>
        <taxon>Bacillati</taxon>
        <taxon>Actinomycetota</taxon>
        <taxon>Actinomycetes</taxon>
        <taxon>Micrococcales</taxon>
        <taxon>Micrococcaceae</taxon>
        <taxon>Arthrobacter</taxon>
    </lineage>
</organism>
<dbReference type="RefSeq" id="WP_210231508.1">
    <property type="nucleotide sequence ID" value="NZ_CP076022.1"/>
</dbReference>
<feature type="region of interest" description="Disordered" evidence="1">
    <location>
        <begin position="101"/>
        <end position="131"/>
    </location>
</feature>
<dbReference type="Proteomes" id="UP000676885">
    <property type="component" value="Chromosome"/>
</dbReference>
<evidence type="ECO:0000313" key="2">
    <source>
        <dbReference type="EMBL" id="QWC10300.1"/>
    </source>
</evidence>
<reference evidence="2 3" key="1">
    <citation type="submission" date="2021-05" db="EMBL/GenBank/DDBJ databases">
        <title>Novel species in genus Arthrobacter.</title>
        <authorList>
            <person name="Zhang G."/>
        </authorList>
    </citation>
    <scope>NUCLEOTIDE SEQUENCE [LARGE SCALE GENOMIC DNA]</scope>
    <source>
        <strain evidence="3">zg-ZUI227</strain>
    </source>
</reference>